<dbReference type="InterPro" id="IPR012665">
    <property type="entry name" value="Trehalose_synth"/>
</dbReference>
<gene>
    <name evidence="2" type="ORF">B277_05748</name>
</gene>
<evidence type="ECO:0000256" key="1">
    <source>
        <dbReference type="SAM" id="MobiDB-lite"/>
    </source>
</evidence>
<reference evidence="2 3" key="1">
    <citation type="journal article" date="2012" name="J. Bacteriol.">
        <title>Genome Sequence of Janibacter hoylei MTCC8307, Isolated from the Stratospheric Air.</title>
        <authorList>
            <person name="Pawar S.P."/>
            <person name="Dhotre D.P."/>
            <person name="Shetty S.A."/>
            <person name="Chowdhury S.P."/>
            <person name="Chaudhari B.L."/>
            <person name="Shouche Y.S."/>
        </authorList>
    </citation>
    <scope>NUCLEOTIDE SEQUENCE [LARGE SCALE GENOMIC DNA]</scope>
    <source>
        <strain evidence="2 3">PVAS-1</strain>
    </source>
</reference>
<dbReference type="eggNOG" id="COG3629">
    <property type="taxonomic scope" value="Bacteria"/>
</dbReference>
<feature type="compositionally biased region" description="Low complexity" evidence="1">
    <location>
        <begin position="1062"/>
        <end position="1073"/>
    </location>
</feature>
<dbReference type="eggNOG" id="COG0366">
    <property type="taxonomic scope" value="Bacteria"/>
</dbReference>
<dbReference type="InterPro" id="IPR017853">
    <property type="entry name" value="GH"/>
</dbReference>
<feature type="compositionally biased region" description="Basic residues" evidence="1">
    <location>
        <begin position="897"/>
        <end position="911"/>
    </location>
</feature>
<proteinExistence type="predicted"/>
<name>K1E3P9_9MICO</name>
<organism evidence="2 3">
    <name type="scientific">Janibacter hoylei PVAS-1</name>
    <dbReference type="NCBI Taxonomy" id="1210046"/>
    <lineage>
        <taxon>Bacteria</taxon>
        <taxon>Bacillati</taxon>
        <taxon>Actinomycetota</taxon>
        <taxon>Actinomycetes</taxon>
        <taxon>Micrococcales</taxon>
        <taxon>Intrasporangiaceae</taxon>
        <taxon>Janibacter</taxon>
    </lineage>
</organism>
<feature type="compositionally biased region" description="Basic residues" evidence="1">
    <location>
        <begin position="1051"/>
        <end position="1061"/>
    </location>
</feature>
<comment type="caution">
    <text evidence="2">The sequence shown here is derived from an EMBL/GenBank/DDBJ whole genome shotgun (WGS) entry which is preliminary data.</text>
</comment>
<protein>
    <submittedName>
        <fullName evidence="2">Trehalose synthase</fullName>
    </submittedName>
</protein>
<dbReference type="Proteomes" id="UP000004474">
    <property type="component" value="Unassembled WGS sequence"/>
</dbReference>
<dbReference type="AlphaFoldDB" id="K1E3P9"/>
<evidence type="ECO:0000313" key="2">
    <source>
        <dbReference type="EMBL" id="EKA61651.1"/>
    </source>
</evidence>
<dbReference type="STRING" id="1210046.B277_05748"/>
<dbReference type="NCBIfam" id="TIGR02455">
    <property type="entry name" value="TreS_stutzeri"/>
    <property type="match status" value="1"/>
</dbReference>
<dbReference type="EMBL" id="ALWX01000022">
    <property type="protein sequence ID" value="EKA61651.1"/>
    <property type="molecule type" value="Genomic_DNA"/>
</dbReference>
<accession>K1E3P9</accession>
<feature type="compositionally biased region" description="Basic and acidic residues" evidence="1">
    <location>
        <begin position="848"/>
        <end position="872"/>
    </location>
</feature>
<feature type="compositionally biased region" description="Basic and acidic residues" evidence="1">
    <location>
        <begin position="945"/>
        <end position="963"/>
    </location>
</feature>
<evidence type="ECO:0000313" key="3">
    <source>
        <dbReference type="Proteomes" id="UP000004474"/>
    </source>
</evidence>
<feature type="compositionally biased region" description="Basic and acidic residues" evidence="1">
    <location>
        <begin position="1002"/>
        <end position="1019"/>
    </location>
</feature>
<dbReference type="SUPFAM" id="SSF51445">
    <property type="entry name" value="(Trans)glycosidases"/>
    <property type="match status" value="1"/>
</dbReference>
<dbReference type="Gene3D" id="3.20.20.80">
    <property type="entry name" value="Glycosidases"/>
    <property type="match status" value="1"/>
</dbReference>
<feature type="compositionally biased region" description="Low complexity" evidence="1">
    <location>
        <begin position="1033"/>
        <end position="1045"/>
    </location>
</feature>
<feature type="compositionally biased region" description="Low complexity" evidence="1">
    <location>
        <begin position="805"/>
        <end position="828"/>
    </location>
</feature>
<feature type="compositionally biased region" description="Basic and acidic residues" evidence="1">
    <location>
        <begin position="740"/>
        <end position="771"/>
    </location>
</feature>
<feature type="region of interest" description="Disordered" evidence="1">
    <location>
        <begin position="716"/>
        <end position="1084"/>
    </location>
</feature>
<sequence>MRSGEPLGSNPVYVEWLRGQSMLQDAKEIAAQLTGLGSMWQNPYAQPDPRAAVETASVWFTAYPISMITPAGASFLGSLADPHLWRTFERIGIHALHTGPVKRAGGLSGWSPTPSVDGHFDRVSTHIDELFGSEEDYREMCRVAAEHEGTVIDDIVPGHTGKGADFRLAELGVDDYPGIYHMVAIPQEDWHLLPDVPAGRDSVNLHEAAEAALAEAGHIIGALQRVIFHVPGLKDTNWSATAPVTGPDGVTRRWVYLHYFKEGQPSINWLDPTFAGMRLVIGDALHSLGDLGSGGLRLDANGFLGVERSLEGPAWSEGHPLSLAANQLIGSMVRKVGGFTFQELNLSIEDIRDTATGGADLSYDFVTRPAYHHALATGETEFLRLCLRQAMDLGVDAAGLVHALQNHDELTYELVHFASRHRDDDFTFRGRTTKGAQLAETIRQELTDALTGEAAPYNLVFTTNGIASTTASVVTAALGLRDLDALTETDVERVRRAHLLLAMFNALQPGVFALSGWDLVGALPVPVDDIAELVREGDTRWIHRPAYDLLDVAPQASASASGMPRARTLHGPIDAQLDDPTSFVSRLRDLLHLRGYFAIATTRQVDVPDVAHPAMLVMVHAYEQVPGQLQVTVLNFGEEPISGTVISEHLEPGSRLMDMGDGSAFGEVDQLHGFHVELDGFAGLALLVHRPQIRTCLGFCHPPGNVRRRLVRILGGSGRRGRRRSSAPVCAGQGGLPSGRDPRPEPAPRPDPPPRRCTRVPRDDPLLDTRERRPHRAPQPRLLRSESRPRPRHRTTLRQSPFARRPPTTTRATTTRTTTTPEPWPTLRSGRTRAGGGKHAQGAGVRVSESREPREQPPHGGEASEREQQQRDRRGRPAGRDGSRRPHLPAPPQGAHHLPRLGCARRQRQRHLRADAPPRRGGPGEGHLAVHQQPRWLHLRRHGDLRHDEVDPQRRRDRRDGPGRLDGPVPPLRRHPGQAVRDAPRPRDDAPALGRHRRHRLGHQDPGRADALRQDADGRAHRRAHRAERRADPQGLRPRPLVRRPGGQGVRLRRPRLRALRPGRPGRQPGQRLSPDPRALQETP</sequence>